<dbReference type="InterPro" id="IPR000742">
    <property type="entry name" value="EGF"/>
</dbReference>
<feature type="disulfide bond" evidence="21">
    <location>
        <begin position="1000"/>
        <end position="1009"/>
    </location>
</feature>
<feature type="disulfide bond" evidence="21">
    <location>
        <begin position="581"/>
        <end position="590"/>
    </location>
</feature>
<feature type="domain" description="EGF-like" evidence="23">
    <location>
        <begin position="242"/>
        <end position="278"/>
    </location>
</feature>
<keyword evidence="19" id="KW-0539">Nucleus</keyword>
<feature type="repeat" description="ANK" evidence="20">
    <location>
        <begin position="1991"/>
        <end position="2023"/>
    </location>
</feature>
<keyword evidence="14" id="KW-0472">Membrane</keyword>
<keyword evidence="6" id="KW-0812">Transmembrane</keyword>
<evidence type="ECO:0000256" key="1">
    <source>
        <dbReference type="ARBA" id="ARBA00004123"/>
    </source>
</evidence>
<feature type="domain" description="EGF-like" evidence="23">
    <location>
        <begin position="472"/>
        <end position="515"/>
    </location>
</feature>
<dbReference type="PROSITE" id="PS50258">
    <property type="entry name" value="LNR"/>
    <property type="match status" value="1"/>
</dbReference>
<dbReference type="GO" id="GO:0006355">
    <property type="term" value="P:regulation of DNA-templated transcription"/>
    <property type="evidence" value="ECO:0007669"/>
    <property type="project" value="UniProtKB-ARBA"/>
</dbReference>
<dbReference type="PRINTS" id="PR01983">
    <property type="entry name" value="NOTCH"/>
</dbReference>
<proteinExistence type="inferred from homology"/>
<dbReference type="PROSITE" id="PS50026">
    <property type="entry name" value="EGF_3"/>
    <property type="match status" value="22"/>
</dbReference>
<keyword evidence="16" id="KW-0010">Activator</keyword>
<evidence type="ECO:0000256" key="10">
    <source>
        <dbReference type="ARBA" id="ARBA00022976"/>
    </source>
</evidence>
<dbReference type="SUPFAM" id="SSF90193">
    <property type="entry name" value="Notch domain"/>
    <property type="match status" value="2"/>
</dbReference>
<evidence type="ECO:0000256" key="13">
    <source>
        <dbReference type="ARBA" id="ARBA00023043"/>
    </source>
</evidence>
<dbReference type="GO" id="GO:0030154">
    <property type="term" value="P:cell differentiation"/>
    <property type="evidence" value="ECO:0007669"/>
    <property type="project" value="UniProtKB-KW"/>
</dbReference>
<feature type="disulfide bond" evidence="21">
    <location>
        <begin position="230"/>
        <end position="239"/>
    </location>
</feature>
<keyword evidence="5 21" id="KW-0245">EGF-like domain</keyword>
<feature type="disulfide bond" evidence="21">
    <location>
        <begin position="848"/>
        <end position="857"/>
    </location>
</feature>
<gene>
    <name evidence="25" type="primary">NOTC1</name>
    <name evidence="25" type="ORF">TR88058</name>
</gene>
<evidence type="ECO:0000256" key="12">
    <source>
        <dbReference type="ARBA" id="ARBA00023015"/>
    </source>
</evidence>
<feature type="region of interest" description="Disordered" evidence="22">
    <location>
        <begin position="2148"/>
        <end position="2198"/>
    </location>
</feature>
<feature type="disulfide bond" evidence="21">
    <location>
        <begin position="619"/>
        <end position="628"/>
    </location>
</feature>
<feature type="disulfide bond" evidence="21">
    <location>
        <begin position="389"/>
        <end position="398"/>
    </location>
</feature>
<dbReference type="PROSITE" id="PS01186">
    <property type="entry name" value="EGF_2"/>
    <property type="match status" value="18"/>
</dbReference>
<feature type="disulfide bond" evidence="21">
    <location>
        <begin position="351"/>
        <end position="360"/>
    </location>
</feature>
<dbReference type="FunFam" id="2.10.25.10:FF:000031">
    <property type="entry name" value="neurogenic locus notch homolog protein 3"/>
    <property type="match status" value="1"/>
</dbReference>
<feature type="domain" description="EGF-like" evidence="23">
    <location>
        <begin position="822"/>
        <end position="858"/>
    </location>
</feature>
<evidence type="ECO:0000256" key="20">
    <source>
        <dbReference type="PROSITE-ProRule" id="PRU00023"/>
    </source>
</evidence>
<dbReference type="CDD" id="cd00054">
    <property type="entry name" value="EGF_CA"/>
    <property type="match status" value="10"/>
</dbReference>
<feature type="disulfide bond" evidence="21">
    <location>
        <begin position="763"/>
        <end position="772"/>
    </location>
</feature>
<feature type="domain" description="EGF-like" evidence="23">
    <location>
        <begin position="85"/>
        <end position="122"/>
    </location>
</feature>
<feature type="compositionally biased region" description="Pro residues" evidence="22">
    <location>
        <begin position="1630"/>
        <end position="1641"/>
    </location>
</feature>
<dbReference type="GO" id="GO:0005634">
    <property type="term" value="C:nucleus"/>
    <property type="evidence" value="ECO:0007669"/>
    <property type="project" value="UniProtKB-SubCell"/>
</dbReference>
<evidence type="ECO:0000256" key="5">
    <source>
        <dbReference type="ARBA" id="ARBA00022536"/>
    </source>
</evidence>
<dbReference type="Gene3D" id="3.30.300.320">
    <property type="match status" value="1"/>
</dbReference>
<feature type="domain" description="EGF-like" evidence="23">
    <location>
        <begin position="1061"/>
        <end position="1098"/>
    </location>
</feature>
<feature type="disulfide bond" evidence="21">
    <location>
        <begin position="945"/>
        <end position="954"/>
    </location>
</feature>
<dbReference type="FunFam" id="2.10.25.10:FF:000321">
    <property type="entry name" value="Protein delta homolog 1"/>
    <property type="match status" value="2"/>
</dbReference>
<dbReference type="InterPro" id="IPR000800">
    <property type="entry name" value="Notch_dom"/>
</dbReference>
<feature type="domain" description="EGF-like" evidence="23">
    <location>
        <begin position="917"/>
        <end position="955"/>
    </location>
</feature>
<dbReference type="Pfam" id="PF00066">
    <property type="entry name" value="Notch"/>
    <property type="match status" value="2"/>
</dbReference>
<feature type="domain" description="EGF-like" evidence="23">
    <location>
        <begin position="318"/>
        <end position="361"/>
    </location>
</feature>
<feature type="domain" description="EGF-like" evidence="23">
    <location>
        <begin position="592"/>
        <end position="629"/>
    </location>
</feature>
<feature type="disulfide bond" evidence="21">
    <location>
        <begin position="112"/>
        <end position="121"/>
    </location>
</feature>
<dbReference type="InterPro" id="IPR018097">
    <property type="entry name" value="EGF_Ca-bd_CS"/>
</dbReference>
<keyword evidence="7" id="KW-0732">Signal</keyword>
<evidence type="ECO:0000256" key="7">
    <source>
        <dbReference type="ARBA" id="ARBA00022729"/>
    </source>
</evidence>
<dbReference type="FunFam" id="2.10.25.10:FF:000080">
    <property type="entry name" value="Neurogenic locus notch 1"/>
    <property type="match status" value="1"/>
</dbReference>
<dbReference type="PROSITE" id="PS00010">
    <property type="entry name" value="ASX_HYDROXYL"/>
    <property type="match status" value="2"/>
</dbReference>
<comment type="caution">
    <text evidence="21">Lacks conserved residue(s) required for the propagation of feature annotation.</text>
</comment>
<evidence type="ECO:0000256" key="18">
    <source>
        <dbReference type="ARBA" id="ARBA00023180"/>
    </source>
</evidence>
<feature type="region of interest" description="Disordered" evidence="22">
    <location>
        <begin position="1608"/>
        <end position="1647"/>
    </location>
</feature>
<feature type="repeat" description="ANK" evidence="20">
    <location>
        <begin position="2024"/>
        <end position="2056"/>
    </location>
</feature>
<dbReference type="Pfam" id="PF12661">
    <property type="entry name" value="hEGF"/>
    <property type="match status" value="2"/>
</dbReference>
<keyword evidence="18" id="KW-0325">Glycoprotein</keyword>
<evidence type="ECO:0000256" key="21">
    <source>
        <dbReference type="PROSITE-ProRule" id="PRU00076"/>
    </source>
</evidence>
<feature type="disulfide bond" evidence="21">
    <location>
        <begin position="189"/>
        <end position="198"/>
    </location>
</feature>
<feature type="domain" description="EGF-like" evidence="23">
    <location>
        <begin position="699"/>
        <end position="735"/>
    </location>
</feature>
<feature type="disulfide bond" evidence="21">
    <location>
        <begin position="801"/>
        <end position="810"/>
    </location>
</feature>
<evidence type="ECO:0000256" key="17">
    <source>
        <dbReference type="ARBA" id="ARBA00023163"/>
    </source>
</evidence>
<dbReference type="SUPFAM" id="SSF57196">
    <property type="entry name" value="EGF/Laminin"/>
    <property type="match status" value="11"/>
</dbReference>
<evidence type="ECO:0000256" key="16">
    <source>
        <dbReference type="ARBA" id="ARBA00023159"/>
    </source>
</evidence>
<evidence type="ECO:0000256" key="14">
    <source>
        <dbReference type="ARBA" id="ARBA00023136"/>
    </source>
</evidence>
<dbReference type="SMART" id="SM00004">
    <property type="entry name" value="NL"/>
    <property type="match status" value="2"/>
</dbReference>
<dbReference type="FunFam" id="2.10.25.10:FF:000118">
    <property type="entry name" value="protein delta homolog 2"/>
    <property type="match status" value="1"/>
</dbReference>
<feature type="disulfide bond" evidence="21">
    <location>
        <begin position="1048"/>
        <end position="1057"/>
    </location>
</feature>
<feature type="compositionally biased region" description="Polar residues" evidence="22">
    <location>
        <begin position="2311"/>
        <end position="2329"/>
    </location>
</feature>
<dbReference type="GO" id="GO:0007219">
    <property type="term" value="P:Notch signaling pathway"/>
    <property type="evidence" value="ECO:0007669"/>
    <property type="project" value="UniProtKB-KW"/>
</dbReference>
<feature type="domain" description="EGF-like" evidence="23">
    <location>
        <begin position="650"/>
        <end position="697"/>
    </location>
</feature>
<feature type="disulfide bond" evidence="21">
    <location>
        <begin position="1088"/>
        <end position="1097"/>
    </location>
</feature>
<feature type="domain" description="EGF-like" evidence="23">
    <location>
        <begin position="428"/>
        <end position="467"/>
    </location>
</feature>
<comment type="similarity">
    <text evidence="3">Belongs to the NOTCH family.</text>
</comment>
<feature type="domain" description="EGF-like" evidence="23">
    <location>
        <begin position="554"/>
        <end position="591"/>
    </location>
</feature>
<keyword evidence="4" id="KW-0217">Developmental protein</keyword>
<feature type="domain" description="EGF-like" evidence="23">
    <location>
        <begin position="201"/>
        <end position="240"/>
    </location>
</feature>
<dbReference type="PROSITE" id="PS50297">
    <property type="entry name" value="ANK_REP_REGION"/>
    <property type="match status" value="3"/>
</dbReference>
<evidence type="ECO:0000256" key="4">
    <source>
        <dbReference type="ARBA" id="ARBA00022473"/>
    </source>
</evidence>
<dbReference type="InterPro" id="IPR009030">
    <property type="entry name" value="Growth_fac_rcpt_cys_sf"/>
</dbReference>
<dbReference type="SUPFAM" id="SSF48403">
    <property type="entry name" value="Ankyrin repeat"/>
    <property type="match status" value="1"/>
</dbReference>
<evidence type="ECO:0000256" key="9">
    <source>
        <dbReference type="ARBA" id="ARBA00022782"/>
    </source>
</evidence>
<dbReference type="PROSITE" id="PS00022">
    <property type="entry name" value="EGF_1"/>
    <property type="match status" value="21"/>
</dbReference>
<dbReference type="SMART" id="SM01339">
    <property type="entry name" value="NODP"/>
    <property type="match status" value="1"/>
</dbReference>
<dbReference type="PROSITE" id="PS50088">
    <property type="entry name" value="ANK_REPEAT"/>
    <property type="match status" value="3"/>
</dbReference>
<dbReference type="Gene3D" id="2.10.25.10">
    <property type="entry name" value="Laminin"/>
    <property type="match status" value="19"/>
</dbReference>
<dbReference type="Gene3D" id="1.25.40.20">
    <property type="entry name" value="Ankyrin repeat-containing domain"/>
    <property type="match status" value="1"/>
</dbReference>
<dbReference type="GO" id="GO:0005112">
    <property type="term" value="F:Notch binding"/>
    <property type="evidence" value="ECO:0007669"/>
    <property type="project" value="TreeGrafter"/>
</dbReference>
<feature type="disulfide bond" evidence="21">
    <location>
        <begin position="151"/>
        <end position="160"/>
    </location>
</feature>
<dbReference type="PANTHER" id="PTHR12916">
    <property type="entry name" value="CYTOCHROME C OXIDASE POLYPEPTIDE VIC-2"/>
    <property type="match status" value="1"/>
</dbReference>
<organism evidence="25">
    <name type="scientific">Schistocephalus solidus</name>
    <name type="common">Tapeworm</name>
    <dbReference type="NCBI Taxonomy" id="70667"/>
    <lineage>
        <taxon>Eukaryota</taxon>
        <taxon>Metazoa</taxon>
        <taxon>Spiralia</taxon>
        <taxon>Lophotrochozoa</taxon>
        <taxon>Platyhelminthes</taxon>
        <taxon>Cestoda</taxon>
        <taxon>Eucestoda</taxon>
        <taxon>Diphyllobothriidea</taxon>
        <taxon>Diphyllobothriidae</taxon>
        <taxon>Schistocephalus</taxon>
    </lineage>
</organism>
<feature type="disulfide bond" evidence="21">
    <location>
        <begin position="306"/>
        <end position="315"/>
    </location>
</feature>
<dbReference type="Gene3D" id="3.30.70.3310">
    <property type="match status" value="1"/>
</dbReference>
<feature type="disulfide bond" evidence="21">
    <location>
        <begin position="438"/>
        <end position="455"/>
    </location>
</feature>
<dbReference type="FunFam" id="2.10.25.10:FF:000173">
    <property type="entry name" value="Neurogenic locus notch protein 2"/>
    <property type="match status" value="1"/>
</dbReference>
<accession>A0A0X3P4D0</accession>
<dbReference type="SMART" id="SM00179">
    <property type="entry name" value="EGF_CA"/>
    <property type="match status" value="17"/>
</dbReference>
<evidence type="ECO:0000256" key="3">
    <source>
        <dbReference type="ARBA" id="ARBA00005847"/>
    </source>
</evidence>
<sequence length="2476" mass="265899">FFFIRGGVGCHSCCFRQSRGLASLQRSPLVPLPSSGLTFSLHNYHHRLPRRTDFYACQLEMLPDTRALRFGLLVCICFDLSLQSELLSCRSNPCKNGATCTDLDSGGYYCSCTDRWGGQNCTEEALTCDHQPCLHGGYCTELPNRQYKCDCRPGFVGRICEHPDPCIQKPCHPRAKCLSNILGLRRCECPPGFEGDDCSIESNMCTEGERSPCEHDGQCISTAGSFYCICPPGFSGARCELLASPCEPNPCKNHGLCTAGDDDFECQCAKGYEGRLCETDINECSGSPCQNNGLCEDLIGGFRCHCVRGWKGDFCELRELPCDSKPCLNNGTCEHRSTTYGDASDDYFCRCPPGFVGRRCEVDLDDCVHVECQNGGKCIDGIDSWRCSCPPGYSGRFCEHQRLDDCSASPDAPGCKHLFKTLNEDEENQESCIFGKVCLNGGVCVRPATGQQPFCKCPLGWTGETCNVPICSADVCANKGICHAILLPGGANGSVPSRQTFRCECLDGFTGDRCEKEIHKCGQKPCSNGGICLKTASPVCQCAPGFDGEYCEKAIPSCNNSLCLNGGTCEFYNASSLLCVCLPGFSGARCETKTTCANLNCGEHGTCLEESDGIPRCICSDGWHGPTCELPIIASAAANPEVAFPNLSGDRPSCMDAPCQHGALCAPEVSETGERSGVGFRCLCDTALGNYTGPLCDLDVDECLSNPCLNGATCVNTPGSFVCKCLPGFVGDRCEKPVDPCIGRVCANGGVCRVVSKKTTCDCPIGFEGPHCELEVNECSSNPCQRGGTCFAFMGSHICKCPQGTAGPNCEHILECDSGDCPTRICRDEECLNGGKCSNAQHGSICECPHGFYGRNCEASINLCHQLLRADLNSPGRPQLIASERYLPLMAATAVMATQLPAYSPHLTEKNLLSALHVSKTQLGPCYPSGTFECIPGSDNFTCVCYDGFQGRYCEKRQDFCAEAEKKAGGAICLNGGVCRNRQVKQEIHSFQTEPFECSCQPGFNGPRCEKVVPVCDSNPCVNGGRCVIARTTDSFSGNPSNKIQCICPDGLGGATCEVDTFDECSVTGACLNGGRCIDGPGNVTCECPDGFCGQRCELTGFVCTLEAVNSPVKWPGVDVELSLCKLAKCTEKADNGVCDRECDHLACGFDAGECLFPVLALEKVPFSSLGKSGEDVPQPKLATPWSHCASISELGVPCHLRFGDGKCDSVCANEACLYDGWDCLNNSEKEVTAKHPEPATAASDTMRDSGAKTPVHFSENLLIVLDVAPSLLVNRSAHFEDKNFEHELLAGLMQLLRCRLRFKRQPSTGAPMIYPVSLKVELPSDKGLSTAATGMEASAWSIPTALMPRLNLSVTDLFSAQGSVREKLQQLLLQLADVSTSAGALRRRRRSASREGQDRVGSRVFLEVENRGCDKSASCFHDVETAAQFLSASIRRRRYAPPIGQILSVETASQSTVDFFLASTGGGGSGRGQTGSHSTENRLWGWRATIIYCFIGLLCTLCLTCLLGVLYGLVQRRAHVSTSASSEACILGTGYAQKSLIKKIRTTGIWYPGHHNRESRTPVFGLGGAVGDAPSTLQSRSRTTNFRSSFPPWRLETALRFGRLHSRRARIPPGRETETTQTTDQMSLHPPPSLPPPSPPSTCEGATTGFLPFPPPHHLAEAPGQLAQRAYPQGGPLTLVSTEECSSQRLDLTCSTLPLMTSAPSITSDIFPAARSHFDPNAYFADLVEDLIATDGLGEPLTGLTSTKNFIQKLEFLRRMDSGPLQQARYSPHTGGRPLELDYQSNLLTNLVSMTLPGTGESLLHLAARHNRASVVPALLSAGADPFCVDSNGRTVLLTAVSASALQVVRILLNSPYISDLSRMFVQCPTEDRTTVLIQAVKMGDSEMVEVLLQTMTYLLAETTMAASMGVIPQGGSAYPSPQFPVASVSSDIRRPIDTTQQLQTRATFSRFDRPSYPRECCDLPTAAAAAAAASTSSANSFGLNVTDCEGRTALHWAAATEQPAIVHLLLAAGASHDIQTNQEETALSLGAREGSTEVCHLLLSAGANPEIADHLDRTPRQIAAQNGHTAVVQLLNAFSSVNLAAAAAASTITTTSGVPHFPGQSDRGRREPSFPFPGPHSNVANAYPRSSERVFFQPTTQHYYHQHPSQVSGNFSPLDSGGFYTESHRESRSGKRRQQHLNPSQSDLPSLLYSPTGRLADVQPTRTWLMKVEETDTGWNSAGESFLMQIPPPPQLSFAPSTTEQSFFDGLSYPLVDTSIDCYSHTLLSRPLAQKLLIPDEKKDHPEQFLSASQPPGSVELNSPHYGGSSCSRPTGVNQFTPSSDTESPAHWSSPSPTAAPAPAVAPASVSPSLTATANSSLPLSTTPHQLNDGIVRSVCSSQTIKQSIMSPFVDVATGTALTTVPTTTTLDTGNQANLKAAPAVIAASTVASYSKSPVITSNRHHSSRVVHCPPLPYYVRATDECLKLEPRVF</sequence>
<keyword evidence="8" id="KW-0677">Repeat</keyword>
<dbReference type="GO" id="GO:0008284">
    <property type="term" value="P:positive regulation of cell population proliferation"/>
    <property type="evidence" value="ECO:0007669"/>
    <property type="project" value="UniProtKB-ARBA"/>
</dbReference>
<keyword evidence="12" id="KW-0805">Transcription regulation</keyword>
<feature type="disulfide bond" evidence="21">
    <location>
        <begin position="457"/>
        <end position="466"/>
    </location>
</feature>
<keyword evidence="17" id="KW-0804">Transcription</keyword>
<dbReference type="Pfam" id="PF12796">
    <property type="entry name" value="Ank_2"/>
    <property type="match status" value="2"/>
</dbReference>
<dbReference type="InterPro" id="IPR013032">
    <property type="entry name" value="EGF-like_CS"/>
</dbReference>
<dbReference type="Pfam" id="PF00008">
    <property type="entry name" value="EGF"/>
    <property type="match status" value="10"/>
</dbReference>
<dbReference type="InterPro" id="IPR002110">
    <property type="entry name" value="Ankyrin_rpt"/>
</dbReference>
<keyword evidence="13 20" id="KW-0040">ANK repeat</keyword>
<protein>
    <submittedName>
        <fullName evidence="25">Neurogenic locus notch homolog protein 1</fullName>
    </submittedName>
</protein>
<feature type="non-terminal residue" evidence="25">
    <location>
        <position position="1"/>
    </location>
</feature>
<feature type="repeat" description="ANK" evidence="20">
    <location>
        <begin position="1800"/>
        <end position="1832"/>
    </location>
</feature>
<feature type="domain" description="EGF-like" evidence="23">
    <location>
        <begin position="363"/>
        <end position="399"/>
    </location>
</feature>
<dbReference type="InterPro" id="IPR035993">
    <property type="entry name" value="Notch-like_dom_sf"/>
</dbReference>
<feature type="domain" description="EGF-like" evidence="23">
    <location>
        <begin position="775"/>
        <end position="811"/>
    </location>
</feature>
<feature type="domain" description="EGF-like" evidence="23">
    <location>
        <begin position="162"/>
        <end position="199"/>
    </location>
</feature>
<feature type="domain" description="EGF-like" evidence="23">
    <location>
        <begin position="737"/>
        <end position="773"/>
    </location>
</feature>
<feature type="compositionally biased region" description="Polar residues" evidence="22">
    <location>
        <begin position="2148"/>
        <end position="2159"/>
    </location>
</feature>
<evidence type="ECO:0000256" key="11">
    <source>
        <dbReference type="ARBA" id="ARBA00022989"/>
    </source>
</evidence>
<feature type="disulfide bond" evidence="21">
    <location>
        <begin position="926"/>
        <end position="943"/>
    </location>
</feature>
<dbReference type="EMBL" id="GEEE01016557">
    <property type="protein sequence ID" value="JAP46668.1"/>
    <property type="molecule type" value="Transcribed_RNA"/>
</dbReference>
<evidence type="ECO:0000313" key="25">
    <source>
        <dbReference type="EMBL" id="JAP46668.1"/>
    </source>
</evidence>
<dbReference type="InterPro" id="IPR011656">
    <property type="entry name" value="Notch_NODP_dom"/>
</dbReference>
<evidence type="ECO:0000256" key="2">
    <source>
        <dbReference type="ARBA" id="ARBA00004251"/>
    </source>
</evidence>
<keyword evidence="10" id="KW-0914">Notch signaling pathway</keyword>
<feature type="domain" description="EGF-like" evidence="23">
    <location>
        <begin position="280"/>
        <end position="316"/>
    </location>
</feature>
<keyword evidence="9" id="KW-0221">Differentiation</keyword>
<feature type="region of interest" description="Disordered" evidence="22">
    <location>
        <begin position="2289"/>
        <end position="2350"/>
    </location>
</feature>
<evidence type="ECO:0000259" key="24">
    <source>
        <dbReference type="PROSITE" id="PS50258"/>
    </source>
</evidence>
<dbReference type="InterPro" id="IPR000152">
    <property type="entry name" value="EGF-type_Asp/Asn_hydroxyl_site"/>
</dbReference>
<name>A0A0X3P4D0_SCHSO</name>
<reference evidence="25" key="1">
    <citation type="submission" date="2016-01" db="EMBL/GenBank/DDBJ databases">
        <title>Reference transcriptome for the parasite Schistocephalus solidus: insights into the molecular evolution of parasitism.</title>
        <authorList>
            <person name="Hebert F.O."/>
            <person name="Grambauer S."/>
            <person name="Barber I."/>
            <person name="Landry C.R."/>
            <person name="Aubin-Horth N."/>
        </authorList>
    </citation>
    <scope>NUCLEOTIDE SEQUENCE</scope>
</reference>
<evidence type="ECO:0000256" key="6">
    <source>
        <dbReference type="ARBA" id="ARBA00022692"/>
    </source>
</evidence>
<evidence type="ECO:0000259" key="23">
    <source>
        <dbReference type="PROSITE" id="PS50026"/>
    </source>
</evidence>
<feature type="disulfide bond" evidence="21">
    <location>
        <begin position="725"/>
        <end position="734"/>
    </location>
</feature>
<feature type="region of interest" description="Disordered" evidence="22">
    <location>
        <begin position="2094"/>
        <end position="2127"/>
    </location>
</feature>
<dbReference type="GO" id="GO:0005886">
    <property type="term" value="C:plasma membrane"/>
    <property type="evidence" value="ECO:0007669"/>
    <property type="project" value="UniProtKB-SubCell"/>
</dbReference>
<evidence type="ECO:0000256" key="19">
    <source>
        <dbReference type="ARBA" id="ARBA00023242"/>
    </source>
</evidence>
<feature type="domain" description="EGF-like" evidence="23">
    <location>
        <begin position="957"/>
        <end position="1010"/>
    </location>
</feature>
<feature type="disulfide bond" evidence="21">
    <location>
        <begin position="268"/>
        <end position="277"/>
    </location>
</feature>
<feature type="domain" description="EGF-like" evidence="23">
    <location>
        <begin position="517"/>
        <end position="552"/>
    </location>
</feature>
<dbReference type="FunFam" id="2.10.25.10:FF:000012">
    <property type="entry name" value="Delta-like protein"/>
    <property type="match status" value="2"/>
</dbReference>
<comment type="subcellular location">
    <subcellularLocation>
        <location evidence="2">Cell membrane</location>
        <topology evidence="2">Single-pass type I membrane protein</topology>
    </subcellularLocation>
    <subcellularLocation>
        <location evidence="1">Nucleus</location>
    </subcellularLocation>
</comment>
<feature type="disulfide bond" evidence="21">
    <location>
        <begin position="542"/>
        <end position="551"/>
    </location>
</feature>
<feature type="compositionally biased region" description="Low complexity" evidence="22">
    <location>
        <begin position="2331"/>
        <end position="2350"/>
    </location>
</feature>
<keyword evidence="11" id="KW-1133">Transmembrane helix</keyword>
<dbReference type="FunFam" id="2.10.25.10:FF:000471">
    <property type="entry name" value="Protein lin-12"/>
    <property type="match status" value="1"/>
</dbReference>
<dbReference type="SUPFAM" id="SSF57184">
    <property type="entry name" value="Growth factor receptor domain"/>
    <property type="match status" value="2"/>
</dbReference>
<feature type="domain" description="EGF-like" evidence="23">
    <location>
        <begin position="124"/>
        <end position="161"/>
    </location>
</feature>
<keyword evidence="15 21" id="KW-1015">Disulfide bond</keyword>
<dbReference type="Pfam" id="PF23106">
    <property type="entry name" value="EGF_Teneurin"/>
    <property type="match status" value="1"/>
</dbReference>
<dbReference type="SMART" id="SM00248">
    <property type="entry name" value="ANK"/>
    <property type="match status" value="6"/>
</dbReference>
<feature type="disulfide bond" evidence="21">
    <location>
        <begin position="505"/>
        <end position="514"/>
    </location>
</feature>
<dbReference type="Pfam" id="PF07684">
    <property type="entry name" value="NODP"/>
    <property type="match status" value="1"/>
</dbReference>
<evidence type="ECO:0000256" key="15">
    <source>
        <dbReference type="ARBA" id="ARBA00023157"/>
    </source>
</evidence>
<evidence type="ECO:0000256" key="8">
    <source>
        <dbReference type="ARBA" id="ARBA00022737"/>
    </source>
</evidence>
<feature type="domain" description="EGF-like" evidence="23">
    <location>
        <begin position="1012"/>
        <end position="1058"/>
    </location>
</feature>
<dbReference type="PANTHER" id="PTHR12916:SF11">
    <property type="entry name" value="MUCIN-4"/>
    <property type="match status" value="1"/>
</dbReference>
<evidence type="ECO:0000256" key="22">
    <source>
        <dbReference type="SAM" id="MobiDB-lite"/>
    </source>
</evidence>
<dbReference type="GO" id="GO:0005509">
    <property type="term" value="F:calcium ion binding"/>
    <property type="evidence" value="ECO:0007669"/>
    <property type="project" value="InterPro"/>
</dbReference>
<dbReference type="InterPro" id="IPR036770">
    <property type="entry name" value="Ankyrin_rpt-contain_sf"/>
</dbReference>
<dbReference type="InterPro" id="IPR001881">
    <property type="entry name" value="EGF-like_Ca-bd_dom"/>
</dbReference>
<dbReference type="PROSITE" id="PS01187">
    <property type="entry name" value="EGF_CA"/>
    <property type="match status" value="2"/>
</dbReference>
<feature type="domain" description="LNR" evidence="24">
    <location>
        <begin position="1189"/>
        <end position="1229"/>
    </location>
</feature>
<dbReference type="SMART" id="SM00181">
    <property type="entry name" value="EGF"/>
    <property type="match status" value="22"/>
</dbReference>